<comment type="caution">
    <text evidence="2">The sequence shown here is derived from an EMBL/GenBank/DDBJ whole genome shotgun (WGS) entry which is preliminary data.</text>
</comment>
<keyword evidence="1" id="KW-0472">Membrane</keyword>
<feature type="non-terminal residue" evidence="2">
    <location>
        <position position="105"/>
    </location>
</feature>
<keyword evidence="1" id="KW-0812">Transmembrane</keyword>
<name>A0ABT1UHD1_9GAMM</name>
<evidence type="ECO:0000313" key="2">
    <source>
        <dbReference type="EMBL" id="MCQ8181643.1"/>
    </source>
</evidence>
<evidence type="ECO:0000313" key="3">
    <source>
        <dbReference type="Proteomes" id="UP001524569"/>
    </source>
</evidence>
<proteinExistence type="predicted"/>
<evidence type="ECO:0000256" key="1">
    <source>
        <dbReference type="SAM" id="Phobius"/>
    </source>
</evidence>
<gene>
    <name evidence="2" type="ORF">NP603_11030</name>
</gene>
<dbReference type="EMBL" id="JANIBM010000011">
    <property type="protein sequence ID" value="MCQ8181643.1"/>
    <property type="molecule type" value="Genomic_DNA"/>
</dbReference>
<reference evidence="2 3" key="1">
    <citation type="submission" date="2022-07" db="EMBL/GenBank/DDBJ databases">
        <title>Methylomonas rivi sp. nov., Methylomonas rosea sp. nov., Methylomonas aureus sp. nov. and Methylomonas subterranea sp. nov., four novel methanotrophs isolated from a freshwater creek and the deep terrestrial subsurface.</title>
        <authorList>
            <person name="Abin C."/>
            <person name="Sankaranarayanan K."/>
            <person name="Garner C."/>
            <person name="Sindelar R."/>
            <person name="Kotary K."/>
            <person name="Garner R."/>
            <person name="Barclay S."/>
            <person name="Lawson P."/>
            <person name="Krumholz L."/>
        </authorList>
    </citation>
    <scope>NUCLEOTIDE SEQUENCE [LARGE SCALE GENOMIC DNA]</scope>
    <source>
        <strain evidence="2 3">SURF-1</strain>
    </source>
</reference>
<accession>A0ABT1UHD1</accession>
<organism evidence="2 3">
    <name type="scientific">Methylomonas aurea</name>
    <dbReference type="NCBI Taxonomy" id="2952224"/>
    <lineage>
        <taxon>Bacteria</taxon>
        <taxon>Pseudomonadati</taxon>
        <taxon>Pseudomonadota</taxon>
        <taxon>Gammaproteobacteria</taxon>
        <taxon>Methylococcales</taxon>
        <taxon>Methylococcaceae</taxon>
        <taxon>Methylomonas</taxon>
    </lineage>
</organism>
<keyword evidence="1" id="KW-1133">Transmembrane helix</keyword>
<dbReference type="Proteomes" id="UP001524569">
    <property type="component" value="Unassembled WGS sequence"/>
</dbReference>
<sequence length="105" mass="11990">MLNRLPLATKLQLMAWVASLVLVGVTFLGYHSLQTVSDAAQRMGQGKDVVADILPPPLYLVEGQLIVERIFHDSDLSLLLKRLKELKIDYDARNRYWETNHDLTE</sequence>
<keyword evidence="3" id="KW-1185">Reference proteome</keyword>
<protein>
    <submittedName>
        <fullName evidence="2">Uncharacterized protein</fullName>
    </submittedName>
</protein>
<feature type="transmembrane region" description="Helical" evidence="1">
    <location>
        <begin position="13"/>
        <end position="33"/>
    </location>
</feature>